<feature type="region of interest" description="Disordered" evidence="5">
    <location>
        <begin position="1623"/>
        <end position="1645"/>
    </location>
</feature>
<name>A0ABR1CU18_NECAM</name>
<evidence type="ECO:0000259" key="7">
    <source>
        <dbReference type="Pfam" id="PF24492"/>
    </source>
</evidence>
<evidence type="ECO:0000256" key="4">
    <source>
        <dbReference type="ARBA" id="ARBA00022942"/>
    </source>
</evidence>
<dbReference type="InterPro" id="IPR055443">
    <property type="entry name" value="HEAT_ECM29"/>
</dbReference>
<proteinExistence type="predicted"/>
<dbReference type="Proteomes" id="UP001303046">
    <property type="component" value="Unassembled WGS sequence"/>
</dbReference>
<dbReference type="SUPFAM" id="SSF48371">
    <property type="entry name" value="ARM repeat"/>
    <property type="match status" value="3"/>
</dbReference>
<feature type="domain" description="Proteasome component Ecm29 N-terminal" evidence="6">
    <location>
        <begin position="20"/>
        <end position="508"/>
    </location>
</feature>
<dbReference type="Pfam" id="PF13001">
    <property type="entry name" value="ECM29_N"/>
    <property type="match status" value="1"/>
</dbReference>
<dbReference type="EMBL" id="JAVFWL010000003">
    <property type="protein sequence ID" value="KAK6741550.1"/>
    <property type="molecule type" value="Genomic_DNA"/>
</dbReference>
<keyword evidence="9" id="KW-1185">Reference proteome</keyword>
<evidence type="ECO:0000256" key="2">
    <source>
        <dbReference type="ARBA" id="ARBA00022490"/>
    </source>
</evidence>
<comment type="caution">
    <text evidence="8">The sequence shown here is derived from an EMBL/GenBank/DDBJ whole genome shotgun (WGS) entry which is preliminary data.</text>
</comment>
<organism evidence="8 9">
    <name type="scientific">Necator americanus</name>
    <name type="common">Human hookworm</name>
    <dbReference type="NCBI Taxonomy" id="51031"/>
    <lineage>
        <taxon>Eukaryota</taxon>
        <taxon>Metazoa</taxon>
        <taxon>Ecdysozoa</taxon>
        <taxon>Nematoda</taxon>
        <taxon>Chromadorea</taxon>
        <taxon>Rhabditida</taxon>
        <taxon>Rhabditina</taxon>
        <taxon>Rhabditomorpha</taxon>
        <taxon>Strongyloidea</taxon>
        <taxon>Ancylostomatidae</taxon>
        <taxon>Bunostominae</taxon>
        <taxon>Necator</taxon>
    </lineage>
</organism>
<accession>A0ABR1CU18</accession>
<keyword evidence="2" id="KW-0963">Cytoplasm</keyword>
<dbReference type="PANTHER" id="PTHR23346">
    <property type="entry name" value="TRANSLATIONAL ACTIVATOR GCN1-RELATED"/>
    <property type="match status" value="1"/>
</dbReference>
<evidence type="ECO:0000313" key="9">
    <source>
        <dbReference type="Proteomes" id="UP001303046"/>
    </source>
</evidence>
<feature type="compositionally biased region" description="Acidic residues" evidence="5">
    <location>
        <begin position="1626"/>
        <end position="1639"/>
    </location>
</feature>
<evidence type="ECO:0000259" key="6">
    <source>
        <dbReference type="Pfam" id="PF13001"/>
    </source>
</evidence>
<keyword evidence="4" id="KW-0647">Proteasome</keyword>
<dbReference type="Gene3D" id="1.25.10.10">
    <property type="entry name" value="Leucine-rich Repeat Variant"/>
    <property type="match status" value="2"/>
</dbReference>
<evidence type="ECO:0008006" key="10">
    <source>
        <dbReference type="Google" id="ProtNLM"/>
    </source>
</evidence>
<dbReference type="InterPro" id="IPR016024">
    <property type="entry name" value="ARM-type_fold"/>
</dbReference>
<evidence type="ECO:0000256" key="3">
    <source>
        <dbReference type="ARBA" id="ARBA00022737"/>
    </source>
</evidence>
<dbReference type="InterPro" id="IPR011989">
    <property type="entry name" value="ARM-like"/>
</dbReference>
<dbReference type="PANTHER" id="PTHR23346:SF19">
    <property type="entry name" value="PROTEASOME ADAPTER AND SCAFFOLD PROTEIN ECM29"/>
    <property type="match status" value="1"/>
</dbReference>
<dbReference type="InterPro" id="IPR024372">
    <property type="entry name" value="Ecm29_N"/>
</dbReference>
<keyword evidence="3" id="KW-0677">Repeat</keyword>
<protein>
    <recommendedName>
        <fullName evidence="10">HEAT repeat protein</fullName>
    </recommendedName>
</protein>
<dbReference type="Pfam" id="PF24492">
    <property type="entry name" value="HEAT_ECM29"/>
    <property type="match status" value="1"/>
</dbReference>
<reference evidence="8 9" key="1">
    <citation type="submission" date="2023-08" db="EMBL/GenBank/DDBJ databases">
        <title>A Necator americanus chromosomal reference genome.</title>
        <authorList>
            <person name="Ilik V."/>
            <person name="Petrzelkova K.J."/>
            <person name="Pardy F."/>
            <person name="Fuh T."/>
            <person name="Niatou-Singa F.S."/>
            <person name="Gouil Q."/>
            <person name="Baker L."/>
            <person name="Ritchie M.E."/>
            <person name="Jex A.R."/>
            <person name="Gazzola D."/>
            <person name="Li H."/>
            <person name="Toshio Fujiwara R."/>
            <person name="Zhan B."/>
            <person name="Aroian R.V."/>
            <person name="Pafco B."/>
            <person name="Schwarz E.M."/>
        </authorList>
    </citation>
    <scope>NUCLEOTIDE SEQUENCE [LARGE SCALE GENOMIC DNA]</scope>
    <source>
        <strain evidence="8 9">Aroian</strain>
        <tissue evidence="8">Whole animal</tissue>
    </source>
</reference>
<sequence length="1792" mass="199085">MLASPNTPSSDESISVDEYLERIHLRFALIESDDQLQRFTDGYLIRLIGIAGASPRTIEKVREILSQYNRRVRSNAAISYPIKDLLTFIKQEGAVASNLSLVYLRFASANLSEEQQVEYLPLIIEALTSRISDPVQSVELLSLCVPGFMVLSQKEKSSWPILSLPSDLKTLLLRLFYCIIAFDVNSPEDVKQTCAYIKSSKKVFTYGMSPDEFLFVAEKVVDKNTSFVQVKLAVIKLLISGLFEDQAIFPILVLGTAQSIETVSDAAETAMKKMDIQTSVDNRVIVDELMSYYLGLAIPTKPAIGKVTTVSPVCMLMKQRILHYLTRSAVAPVAYMNNMKICLEGLAHVSRTESKLLIAALNFLVKVIEKMPAAAQKNFGPLLFDRVQKIQESEAKNGVILSLMYRCLGLLGKRDSSILTAQADTIERTFKSIVEAPDDVAYAVVDCLTQWLDGFRKLKDVALQEKLKTLIQEFIIHENSKCRLIALKYMEGFLTSDEVELRWMLLQACGDSRDEIKGEATRLLDVSLQVEVPVKLVVFYLWDHLKTDIIDLETGKEKSPSSQTILPAVHQMCSRYLWAILGRSAGVALDLKTTEYGYEWIELSPKIARQMREEDNVCQQKLTTIALKALKDAHDVHLFHIAACFFNVCPASFSSPSTVAACLQRARGTTRSEMANVAAHLAASFLGEKEREHLVPSVFAALDKPNITAGDCWLASAFVASFPLPSSTVLSTIEKLLNTAEQGYDKPNNVLESALGALSNILRRILSQDKAFKLPTEILERLLSICEKIAVSRKDAVSTKAHEEATLVIGFCATSLDDTLYQKLTSTLYSIGGGPPQPEVQLIVGSSLYDVALGQYSSSRRILYVEAEEDFQLASLPTEVQKKCEDRLSQILTKIFEKLSSSNHHERRSALIWLFVTVRKSFKTRANVLHEMLEKIQSAFSMGLAENDDFTQDISSNGIGLVYEVASIDQRKALVNDLISNISEGKPFTAAKLDSNAVIFGKEQKITGPDGQHLSTYKELCSLATDLNQPDLVYKFMSLARHNSVWNTKKGAALGFATVLEEARSELDPYINQLVPKLFRYRYDPDLRVRQSMRSIWSVLTASRRGIVDEFADDIAKELQQQLTSPEWRVRESTCLALSDLVQTSNSAYIRSIVADLVLTVFRLRDDIKESVRLAANRAVASLGKLVVRLSSESSKGTDPRIFLESFLPILIKNGIHSDTKVNKQFSISLLLELAKTAGTQLRPFLADLIPSLIDAISDSEPAILNYVAARSSLAELEMLDDARAQIARTSPIMTAIHDLIPQIDSSVLIGIQPRLCEQLRSGVGASTRTACAQLLTVLALRAPQLLVDHSAQCDKFFNALITGTRDRNPSVRKHFASAVSYLAKYASPACFETLMKVISKDLLGEDETMKQSAKHVLKSLSANCPELLQGYSKLIVPCVFLEKCQPVIRGDETSKKRNEEWCELWNEIVPSTEAAARLYRQEIFAFVLDILQNNDVWSIRAQAARMLTETMGCLQDKIDGKDAAVLLTSLIPLLSGRIWPGKECLVNAVAAVFACAGTSLRQYWSAKEQEEVLSSLTSQASKKKKDYAAAGLLACGTFARSLSYAKAADWLFNRVDENMKKALDPSDDDDDLSEDDEGTSTTKEAKLAEFVSHNMTALTKAAGAYSHVSEVSEALNRFCTYLTSQALFWKAKSALAAGLLELVGSWKLHESTDSTKLVEALLTMANDMLEQQRKSIAIQSLSVVSKIAQCGDTFSVQWREIRERWESSRVARETGFFDDLANINLNLFIEE</sequence>
<feature type="domain" description="Proteasome adapter and scaffold protein ECM29 HEAT-repeat" evidence="7">
    <location>
        <begin position="1242"/>
        <end position="1401"/>
    </location>
</feature>
<evidence type="ECO:0000256" key="5">
    <source>
        <dbReference type="SAM" id="MobiDB-lite"/>
    </source>
</evidence>
<evidence type="ECO:0000256" key="1">
    <source>
        <dbReference type="ARBA" id="ARBA00004496"/>
    </source>
</evidence>
<gene>
    <name evidence="8" type="primary">Necator_chrIII.g10188</name>
    <name evidence="8" type="ORF">RB195_009423</name>
</gene>
<evidence type="ECO:0000313" key="8">
    <source>
        <dbReference type="EMBL" id="KAK6741550.1"/>
    </source>
</evidence>
<comment type="subcellular location">
    <subcellularLocation>
        <location evidence="1">Cytoplasm</location>
    </subcellularLocation>
</comment>